<dbReference type="Pfam" id="PF12833">
    <property type="entry name" value="HTH_18"/>
    <property type="match status" value="1"/>
</dbReference>
<dbReference type="InterPro" id="IPR020449">
    <property type="entry name" value="Tscrpt_reg_AraC-type_HTH"/>
</dbReference>
<organism evidence="5 6">
    <name type="scientific">Viridibacillus soli</name>
    <dbReference type="NCBI Taxonomy" id="2798301"/>
    <lineage>
        <taxon>Bacteria</taxon>
        <taxon>Bacillati</taxon>
        <taxon>Bacillota</taxon>
        <taxon>Bacilli</taxon>
        <taxon>Bacillales</taxon>
        <taxon>Caryophanaceae</taxon>
        <taxon>Viridibacillus</taxon>
    </lineage>
</organism>
<feature type="domain" description="HTH araC/xylS-type" evidence="4">
    <location>
        <begin position="8"/>
        <end position="102"/>
    </location>
</feature>
<dbReference type="Gene3D" id="1.10.10.60">
    <property type="entry name" value="Homeodomain-like"/>
    <property type="match status" value="2"/>
</dbReference>
<sequence length="102" mass="11661">MGWVESLQKAIDYMEEHLKETITIESIAKQANVSVFHFQRTFAVLTDMSIGEYLRGRRLTLAAQELANTNCKIIDVAYKYGYDTPEAFSKAFRKQHGVKPSD</sequence>
<proteinExistence type="predicted"/>
<evidence type="ECO:0000313" key="5">
    <source>
        <dbReference type="EMBL" id="MBK3497470.1"/>
    </source>
</evidence>
<name>A0ABS1HDI3_9BACL</name>
<dbReference type="PANTHER" id="PTHR47504">
    <property type="entry name" value="RIGHT ORIGIN-BINDING PROTEIN"/>
    <property type="match status" value="1"/>
</dbReference>
<dbReference type="PRINTS" id="PR00032">
    <property type="entry name" value="HTHARAC"/>
</dbReference>
<dbReference type="PROSITE" id="PS01124">
    <property type="entry name" value="HTH_ARAC_FAMILY_2"/>
    <property type="match status" value="1"/>
</dbReference>
<dbReference type="PANTHER" id="PTHR47504:SF5">
    <property type="entry name" value="RIGHT ORIGIN-BINDING PROTEIN"/>
    <property type="match status" value="1"/>
</dbReference>
<evidence type="ECO:0000256" key="2">
    <source>
        <dbReference type="ARBA" id="ARBA00023125"/>
    </source>
</evidence>
<dbReference type="SMART" id="SM00342">
    <property type="entry name" value="HTH_ARAC"/>
    <property type="match status" value="1"/>
</dbReference>
<evidence type="ECO:0000313" key="6">
    <source>
        <dbReference type="Proteomes" id="UP000618943"/>
    </source>
</evidence>
<dbReference type="InterPro" id="IPR018060">
    <property type="entry name" value="HTH_AraC"/>
</dbReference>
<keyword evidence="6" id="KW-1185">Reference proteome</keyword>
<reference evidence="5 6" key="1">
    <citation type="submission" date="2020-12" db="EMBL/GenBank/DDBJ databases">
        <title>YIM B01967 draft genome.</title>
        <authorList>
            <person name="Yan X."/>
        </authorList>
    </citation>
    <scope>NUCLEOTIDE SEQUENCE [LARGE SCALE GENOMIC DNA]</scope>
    <source>
        <strain evidence="5 6">YIM B01967</strain>
    </source>
</reference>
<keyword evidence="2" id="KW-0238">DNA-binding</keyword>
<dbReference type="Proteomes" id="UP000618943">
    <property type="component" value="Unassembled WGS sequence"/>
</dbReference>
<keyword evidence="1" id="KW-0805">Transcription regulation</keyword>
<comment type="caution">
    <text evidence="5">The sequence shown here is derived from an EMBL/GenBank/DDBJ whole genome shotgun (WGS) entry which is preliminary data.</text>
</comment>
<dbReference type="EMBL" id="JAEOAH010000108">
    <property type="protein sequence ID" value="MBK3497470.1"/>
    <property type="molecule type" value="Genomic_DNA"/>
</dbReference>
<evidence type="ECO:0000259" key="4">
    <source>
        <dbReference type="PROSITE" id="PS01124"/>
    </source>
</evidence>
<accession>A0ABS1HDI3</accession>
<dbReference type="InterPro" id="IPR009057">
    <property type="entry name" value="Homeodomain-like_sf"/>
</dbReference>
<gene>
    <name evidence="5" type="ORF">JFL43_22210</name>
</gene>
<dbReference type="PROSITE" id="PS00041">
    <property type="entry name" value="HTH_ARAC_FAMILY_1"/>
    <property type="match status" value="1"/>
</dbReference>
<protein>
    <submittedName>
        <fullName evidence="5">Helix-turn-helix transcriptional regulator</fullName>
    </submittedName>
</protein>
<evidence type="ECO:0000256" key="3">
    <source>
        <dbReference type="ARBA" id="ARBA00023163"/>
    </source>
</evidence>
<dbReference type="RefSeq" id="WP_200750733.1">
    <property type="nucleotide sequence ID" value="NZ_JAEOAH010000108.1"/>
</dbReference>
<evidence type="ECO:0000256" key="1">
    <source>
        <dbReference type="ARBA" id="ARBA00023015"/>
    </source>
</evidence>
<dbReference type="SUPFAM" id="SSF46689">
    <property type="entry name" value="Homeodomain-like"/>
    <property type="match status" value="2"/>
</dbReference>
<feature type="non-terminal residue" evidence="5">
    <location>
        <position position="102"/>
    </location>
</feature>
<dbReference type="InterPro" id="IPR050959">
    <property type="entry name" value="MarA-like"/>
</dbReference>
<dbReference type="InterPro" id="IPR018062">
    <property type="entry name" value="HTH_AraC-typ_CS"/>
</dbReference>
<keyword evidence="3" id="KW-0804">Transcription</keyword>